<accession>A0A1H4DN39</accession>
<dbReference type="EMBL" id="FNQV01000018">
    <property type="protein sequence ID" value="SEA73612.1"/>
    <property type="molecule type" value="Genomic_DNA"/>
</dbReference>
<evidence type="ECO:0000259" key="1">
    <source>
        <dbReference type="PROSITE" id="PS51186"/>
    </source>
</evidence>
<feature type="domain" description="N-acetyltransferase" evidence="1">
    <location>
        <begin position="1"/>
        <end position="104"/>
    </location>
</feature>
<dbReference type="SUPFAM" id="SSF55729">
    <property type="entry name" value="Acyl-CoA N-acyltransferases (Nat)"/>
    <property type="match status" value="1"/>
</dbReference>
<dbReference type="GO" id="GO:0008999">
    <property type="term" value="F:protein-N-terminal-alanine acetyltransferase activity"/>
    <property type="evidence" value="ECO:0007669"/>
    <property type="project" value="TreeGrafter"/>
</dbReference>
<keyword evidence="2" id="KW-0808">Transferase</keyword>
<dbReference type="InterPro" id="IPR016181">
    <property type="entry name" value="Acyl_CoA_acyltransferase"/>
</dbReference>
<dbReference type="CDD" id="cd04301">
    <property type="entry name" value="NAT_SF"/>
    <property type="match status" value="1"/>
</dbReference>
<sequence>MVVLEPGYTPIGYVQATLPRGQGYAEIAWVIGRKWQGKGYATRAVRLLVEHLEQRGVQALVAHIHPCHDASQAIARSLGMHRTDTVVDGEQRWQRCLENNKPLPAN</sequence>
<dbReference type="RefSeq" id="WP_222842488.1">
    <property type="nucleotide sequence ID" value="NZ_FNQV01000018.1"/>
</dbReference>
<dbReference type="PANTHER" id="PTHR43441:SF10">
    <property type="entry name" value="ACETYLTRANSFERASE"/>
    <property type="match status" value="1"/>
</dbReference>
<dbReference type="InterPro" id="IPR000182">
    <property type="entry name" value="GNAT_dom"/>
</dbReference>
<dbReference type="Pfam" id="PF13302">
    <property type="entry name" value="Acetyltransf_3"/>
    <property type="match status" value="1"/>
</dbReference>
<name>A0A1H4DN39_9ACTO</name>
<evidence type="ECO:0000313" key="2">
    <source>
        <dbReference type="EMBL" id="SEA73612.1"/>
    </source>
</evidence>
<gene>
    <name evidence="2" type="ORF">SAMN02910418_02283</name>
</gene>
<reference evidence="3" key="1">
    <citation type="submission" date="2016-10" db="EMBL/GenBank/DDBJ databases">
        <authorList>
            <person name="Varghese N."/>
            <person name="Submissions S."/>
        </authorList>
    </citation>
    <scope>NUCLEOTIDE SEQUENCE [LARGE SCALE GENOMIC DNA]</scope>
    <source>
        <strain evidence="3">KPR-1</strain>
    </source>
</reference>
<dbReference type="InterPro" id="IPR051908">
    <property type="entry name" value="Ribosomal_N-acetyltransferase"/>
</dbReference>
<evidence type="ECO:0000313" key="3">
    <source>
        <dbReference type="Proteomes" id="UP000199288"/>
    </source>
</evidence>
<dbReference type="GO" id="GO:0005737">
    <property type="term" value="C:cytoplasm"/>
    <property type="evidence" value="ECO:0007669"/>
    <property type="project" value="TreeGrafter"/>
</dbReference>
<dbReference type="PANTHER" id="PTHR43441">
    <property type="entry name" value="RIBOSOMAL-PROTEIN-SERINE ACETYLTRANSFERASE"/>
    <property type="match status" value="1"/>
</dbReference>
<protein>
    <submittedName>
        <fullName evidence="2">Acetyltransferase (GNAT) domain-containing protein</fullName>
    </submittedName>
</protein>
<dbReference type="GO" id="GO:1990189">
    <property type="term" value="F:protein N-terminal-serine acetyltransferase activity"/>
    <property type="evidence" value="ECO:0007669"/>
    <property type="project" value="TreeGrafter"/>
</dbReference>
<dbReference type="Proteomes" id="UP000199288">
    <property type="component" value="Unassembled WGS sequence"/>
</dbReference>
<organism evidence="2 3">
    <name type="scientific">Bowdeniella nasicola</name>
    <dbReference type="NCBI Taxonomy" id="208480"/>
    <lineage>
        <taxon>Bacteria</taxon>
        <taxon>Bacillati</taxon>
        <taxon>Actinomycetota</taxon>
        <taxon>Actinomycetes</taxon>
        <taxon>Actinomycetales</taxon>
        <taxon>Actinomycetaceae</taxon>
        <taxon>Bowdeniella</taxon>
    </lineage>
</organism>
<proteinExistence type="predicted"/>
<dbReference type="Gene3D" id="3.40.630.30">
    <property type="match status" value="1"/>
</dbReference>
<dbReference type="PROSITE" id="PS51186">
    <property type="entry name" value="GNAT"/>
    <property type="match status" value="1"/>
</dbReference>
<keyword evidence="3" id="KW-1185">Reference proteome</keyword>
<dbReference type="AlphaFoldDB" id="A0A1H4DN39"/>